<feature type="compositionally biased region" description="Gly residues" evidence="5">
    <location>
        <begin position="1"/>
        <end position="16"/>
    </location>
</feature>
<gene>
    <name evidence="7" type="ORF">CSSPJE1EN2_LOCUS24237</name>
</gene>
<evidence type="ECO:0000259" key="6">
    <source>
        <dbReference type="PROSITE" id="PS51141"/>
    </source>
</evidence>
<dbReference type="PROSITE" id="PS51141">
    <property type="entry name" value="ZF_SBP"/>
    <property type="match status" value="1"/>
</dbReference>
<feature type="region of interest" description="Disordered" evidence="5">
    <location>
        <begin position="439"/>
        <end position="474"/>
    </location>
</feature>
<evidence type="ECO:0000256" key="5">
    <source>
        <dbReference type="SAM" id="MobiDB-lite"/>
    </source>
</evidence>
<feature type="region of interest" description="Disordered" evidence="5">
    <location>
        <begin position="1"/>
        <end position="20"/>
    </location>
</feature>
<dbReference type="SUPFAM" id="SSF103612">
    <property type="entry name" value="SBT domain"/>
    <property type="match status" value="1"/>
</dbReference>
<dbReference type="Pfam" id="PF03110">
    <property type="entry name" value="SBP"/>
    <property type="match status" value="1"/>
</dbReference>
<organism evidence="7 8">
    <name type="scientific">Sphagnum jensenii</name>
    <dbReference type="NCBI Taxonomy" id="128206"/>
    <lineage>
        <taxon>Eukaryota</taxon>
        <taxon>Viridiplantae</taxon>
        <taxon>Streptophyta</taxon>
        <taxon>Embryophyta</taxon>
        <taxon>Bryophyta</taxon>
        <taxon>Sphagnophytina</taxon>
        <taxon>Sphagnopsida</taxon>
        <taxon>Sphagnales</taxon>
        <taxon>Sphagnaceae</taxon>
        <taxon>Sphagnum</taxon>
    </lineage>
</organism>
<accession>A0ABP1C2E8</accession>
<name>A0ABP1C2E8_9BRYO</name>
<dbReference type="Proteomes" id="UP001497522">
    <property type="component" value="Chromosome 9"/>
</dbReference>
<evidence type="ECO:0000256" key="3">
    <source>
        <dbReference type="ARBA" id="ARBA00022833"/>
    </source>
</evidence>
<evidence type="ECO:0000256" key="1">
    <source>
        <dbReference type="ARBA" id="ARBA00022723"/>
    </source>
</evidence>
<reference evidence="7" key="1">
    <citation type="submission" date="2024-03" db="EMBL/GenBank/DDBJ databases">
        <authorList>
            <consortium name="ELIXIR-Norway"/>
            <consortium name="Elixir Norway"/>
        </authorList>
    </citation>
    <scope>NUCLEOTIDE SEQUENCE</scope>
</reference>
<feature type="compositionally biased region" description="Low complexity" evidence="5">
    <location>
        <begin position="448"/>
        <end position="461"/>
    </location>
</feature>
<dbReference type="PANTHER" id="PTHR31251">
    <property type="entry name" value="SQUAMOSA PROMOTER-BINDING-LIKE PROTEIN 4"/>
    <property type="match status" value="1"/>
</dbReference>
<feature type="domain" description="SBP-type" evidence="6">
    <location>
        <begin position="82"/>
        <end position="160"/>
    </location>
</feature>
<dbReference type="EMBL" id="OZ023710">
    <property type="protein sequence ID" value="CAK9882986.1"/>
    <property type="molecule type" value="Genomic_DNA"/>
</dbReference>
<keyword evidence="3" id="KW-0862">Zinc</keyword>
<proteinExistence type="predicted"/>
<dbReference type="InterPro" id="IPR036893">
    <property type="entry name" value="SBP_sf"/>
</dbReference>
<sequence length="630" mass="67085">MSTAATGGGRGGGRGGTQCHESTRSWVNAAAIAWEQLQQNSEPAGLTSSTSTIRDGVAAAAAAGGDLHCGGGGAISAAAAAAARCQVEGCTADLSSVLKEYHRRHKVCEMHSKTPNAVVGGREQRFCQQCSRFHLLSEFDEGKRSCRRRLAGHNERRRKPPAAAAAAATTSYYAFPYNHHATGMTDSGCRPNTSPTSSSRSNNNASCSHDFHGSTAAAPATLTQLAGADWRSHMWHLQPNIRGTHQGLLMASHDLDDDDNDDDDEQYYSNPFANAVNLTSSSWRSDHEHAACQSSTPGQQLQQVGGIKDGHSIFSDYFYPQPNRLLSAFLQSPSGPCNGQMLQEAAVAALNASPDVTGLSSCWIPLGLHEFVDGGAKGQNLSLMGGWGSTELYHNQGYYDHSQSPSGCALSLLSRGLTTPYTGPALDVSKFDNTTTLDHHQHDLVGDNSNNNNTGSNVASSTHHQHVHQHDQPQEQYNLSLDKIYPLQSGAGQGGMGPISDHSRITDSYNFPTLQTQLQFGGGMASGNNILSSLGGTLGLEMLQALVFQSNHEVQAGMRSTASGAMLSSTHQSLKVTSSDLVQSTAPSLQVHHHHQAHLHHEVHAHAVLSQTSLNHDGEFGKFGSSMWGL</sequence>
<feature type="region of interest" description="Disordered" evidence="5">
    <location>
        <begin position="184"/>
        <end position="206"/>
    </location>
</feature>
<protein>
    <recommendedName>
        <fullName evidence="6">SBP-type domain-containing protein</fullName>
    </recommendedName>
</protein>
<dbReference type="Gene3D" id="4.10.1100.10">
    <property type="entry name" value="Transcription factor, SBP-box domain"/>
    <property type="match status" value="1"/>
</dbReference>
<keyword evidence="2 4" id="KW-0863">Zinc-finger</keyword>
<evidence type="ECO:0000256" key="4">
    <source>
        <dbReference type="PROSITE-ProRule" id="PRU00470"/>
    </source>
</evidence>
<dbReference type="InterPro" id="IPR044817">
    <property type="entry name" value="SBP-like"/>
</dbReference>
<keyword evidence="8" id="KW-1185">Reference proteome</keyword>
<dbReference type="InterPro" id="IPR004333">
    <property type="entry name" value="SBP_dom"/>
</dbReference>
<evidence type="ECO:0000256" key="2">
    <source>
        <dbReference type="ARBA" id="ARBA00022771"/>
    </source>
</evidence>
<feature type="compositionally biased region" description="Low complexity" evidence="5">
    <location>
        <begin position="189"/>
        <end position="206"/>
    </location>
</feature>
<dbReference type="PANTHER" id="PTHR31251:SF169">
    <property type="entry name" value="SQUAMOSA PROMOTER-BINDING-LIKE PROTEIN 8"/>
    <property type="match status" value="1"/>
</dbReference>
<evidence type="ECO:0000313" key="7">
    <source>
        <dbReference type="EMBL" id="CAK9882986.1"/>
    </source>
</evidence>
<keyword evidence="1" id="KW-0479">Metal-binding</keyword>
<evidence type="ECO:0000313" key="8">
    <source>
        <dbReference type="Proteomes" id="UP001497522"/>
    </source>
</evidence>